<dbReference type="Proteomes" id="UP001500755">
    <property type="component" value="Unassembled WGS sequence"/>
</dbReference>
<dbReference type="Gene3D" id="3.40.630.30">
    <property type="match status" value="1"/>
</dbReference>
<dbReference type="PROSITE" id="PS51186">
    <property type="entry name" value="GNAT"/>
    <property type="match status" value="1"/>
</dbReference>
<dbReference type="InterPro" id="IPR000182">
    <property type="entry name" value="GNAT_dom"/>
</dbReference>
<accession>A0ABN2TFJ9</accession>
<evidence type="ECO:0000256" key="1">
    <source>
        <dbReference type="SAM" id="MobiDB-lite"/>
    </source>
</evidence>
<dbReference type="EMBL" id="BAAANO010000015">
    <property type="protein sequence ID" value="GAA2007360.1"/>
    <property type="molecule type" value="Genomic_DNA"/>
</dbReference>
<dbReference type="Pfam" id="PF13302">
    <property type="entry name" value="Acetyltransf_3"/>
    <property type="match status" value="1"/>
</dbReference>
<organism evidence="3 4">
    <name type="scientific">Brevibacterium samyangense</name>
    <dbReference type="NCBI Taxonomy" id="366888"/>
    <lineage>
        <taxon>Bacteria</taxon>
        <taxon>Bacillati</taxon>
        <taxon>Actinomycetota</taxon>
        <taxon>Actinomycetes</taxon>
        <taxon>Micrococcales</taxon>
        <taxon>Brevibacteriaceae</taxon>
        <taxon>Brevibacterium</taxon>
    </lineage>
</organism>
<dbReference type="SUPFAM" id="SSF55729">
    <property type="entry name" value="Acyl-CoA N-acyltransferases (Nat)"/>
    <property type="match status" value="1"/>
</dbReference>
<proteinExistence type="predicted"/>
<protein>
    <submittedName>
        <fullName evidence="3">GNAT family N-acetyltransferase</fullName>
    </submittedName>
</protein>
<evidence type="ECO:0000313" key="3">
    <source>
        <dbReference type="EMBL" id="GAA2007360.1"/>
    </source>
</evidence>
<feature type="region of interest" description="Disordered" evidence="1">
    <location>
        <begin position="1"/>
        <end position="35"/>
    </location>
</feature>
<name>A0ABN2TFJ9_9MICO</name>
<reference evidence="3 4" key="1">
    <citation type="journal article" date="2019" name="Int. J. Syst. Evol. Microbiol.">
        <title>The Global Catalogue of Microorganisms (GCM) 10K type strain sequencing project: providing services to taxonomists for standard genome sequencing and annotation.</title>
        <authorList>
            <consortium name="The Broad Institute Genomics Platform"/>
            <consortium name="The Broad Institute Genome Sequencing Center for Infectious Disease"/>
            <person name="Wu L."/>
            <person name="Ma J."/>
        </authorList>
    </citation>
    <scope>NUCLEOTIDE SEQUENCE [LARGE SCALE GENOMIC DNA]</scope>
    <source>
        <strain evidence="3 4">JCM 14546</strain>
    </source>
</reference>
<feature type="domain" description="N-acetyltransferase" evidence="2">
    <location>
        <begin position="60"/>
        <end position="230"/>
    </location>
</feature>
<gene>
    <name evidence="3" type="ORF">GCM10009755_17090</name>
</gene>
<keyword evidence="4" id="KW-1185">Reference proteome</keyword>
<evidence type="ECO:0000313" key="4">
    <source>
        <dbReference type="Proteomes" id="UP001500755"/>
    </source>
</evidence>
<comment type="caution">
    <text evidence="3">The sequence shown here is derived from an EMBL/GenBank/DDBJ whole genome shotgun (WGS) entry which is preliminary data.</text>
</comment>
<sequence>MAFRVQGTQRVPAVSKIAGSGRPDHSARAPSSGTIEGMPALRTLEEIWPPYALTIRCGDLTLSPVREADLPELLRAAKGGVQPEGLRVFPLNWDEGDMRTVAGNLATYHWGVRAATKPDNWAFEFTARLRGEVIGVQSIRAEHYPVLHAAETGSWMSRDFQGRGLGTLMRQTIAAAFFDSFDAKELYTTYVDGNAPSRRVSEKTGYVENGRVRSTNADGEATVSHRMVLRSEALVRPAEPVVVIGAEPFRDFIGLDEES</sequence>
<dbReference type="InterPro" id="IPR016181">
    <property type="entry name" value="Acyl_CoA_acyltransferase"/>
</dbReference>
<evidence type="ECO:0000259" key="2">
    <source>
        <dbReference type="PROSITE" id="PS51186"/>
    </source>
</evidence>